<dbReference type="PANTHER" id="PTHR23130:SF167">
    <property type="entry name" value="CYTOCHROME B561 AND DOMON DOMAIN-CONTAINING PROTEIN"/>
    <property type="match status" value="1"/>
</dbReference>
<dbReference type="InterPro" id="IPR006593">
    <property type="entry name" value="Cyt_b561/ferric_Rdtase_TM"/>
</dbReference>
<proteinExistence type="predicted"/>
<feature type="transmembrane region" description="Helical" evidence="7">
    <location>
        <begin position="26"/>
        <end position="48"/>
    </location>
</feature>
<evidence type="ECO:0000256" key="7">
    <source>
        <dbReference type="SAM" id="Phobius"/>
    </source>
</evidence>
<dbReference type="PANTHER" id="PTHR23130">
    <property type="entry name" value="CYTOCHROME B561 AND DOMON DOMAIN-CONTAINING PROTEIN"/>
    <property type="match status" value="1"/>
</dbReference>
<reference evidence="9" key="1">
    <citation type="submission" date="2020-07" db="EMBL/GenBank/DDBJ databases">
        <authorList>
            <person name="Lin J."/>
        </authorList>
    </citation>
    <scope>NUCLEOTIDE SEQUENCE</scope>
</reference>
<evidence type="ECO:0000256" key="1">
    <source>
        <dbReference type="ARBA" id="ARBA00004370"/>
    </source>
</evidence>
<dbReference type="EMBL" id="LR862150">
    <property type="protein sequence ID" value="CAD1832969.1"/>
    <property type="molecule type" value="Genomic_DNA"/>
</dbReference>
<protein>
    <recommendedName>
        <fullName evidence="8">Cytochrome b561 domain-containing protein</fullName>
    </recommendedName>
</protein>
<feature type="transmembrane region" description="Helical" evidence="7">
    <location>
        <begin position="104"/>
        <end position="122"/>
    </location>
</feature>
<name>A0A6V7PQ40_ANACO</name>
<dbReference type="Gene3D" id="1.20.120.1770">
    <property type="match status" value="1"/>
</dbReference>
<gene>
    <name evidence="9" type="ORF">CB5_LOCUS16180</name>
</gene>
<dbReference type="GO" id="GO:0016020">
    <property type="term" value="C:membrane"/>
    <property type="evidence" value="ECO:0007669"/>
    <property type="project" value="UniProtKB-SubCell"/>
</dbReference>
<dbReference type="SMART" id="SM00665">
    <property type="entry name" value="B561"/>
    <property type="match status" value="1"/>
</dbReference>
<evidence type="ECO:0000256" key="5">
    <source>
        <dbReference type="ARBA" id="ARBA00022989"/>
    </source>
</evidence>
<keyword evidence="5 7" id="KW-1133">Transmembrane helix</keyword>
<evidence type="ECO:0000256" key="4">
    <source>
        <dbReference type="ARBA" id="ARBA00022982"/>
    </source>
</evidence>
<organism evidence="9">
    <name type="scientific">Ananas comosus var. bracteatus</name>
    <name type="common">red pineapple</name>
    <dbReference type="NCBI Taxonomy" id="296719"/>
    <lineage>
        <taxon>Eukaryota</taxon>
        <taxon>Viridiplantae</taxon>
        <taxon>Streptophyta</taxon>
        <taxon>Embryophyta</taxon>
        <taxon>Tracheophyta</taxon>
        <taxon>Spermatophyta</taxon>
        <taxon>Magnoliopsida</taxon>
        <taxon>Liliopsida</taxon>
        <taxon>Poales</taxon>
        <taxon>Bromeliaceae</taxon>
        <taxon>Bromelioideae</taxon>
        <taxon>Ananas</taxon>
    </lineage>
</organism>
<evidence type="ECO:0000256" key="3">
    <source>
        <dbReference type="ARBA" id="ARBA00022692"/>
    </source>
</evidence>
<evidence type="ECO:0000259" key="8">
    <source>
        <dbReference type="PROSITE" id="PS50939"/>
    </source>
</evidence>
<accession>A0A6V7PQ40</accession>
<evidence type="ECO:0000256" key="2">
    <source>
        <dbReference type="ARBA" id="ARBA00022448"/>
    </source>
</evidence>
<dbReference type="AlphaFoldDB" id="A0A6V7PQ40"/>
<dbReference type="PROSITE" id="PS50939">
    <property type="entry name" value="CYTOCHROME_B561"/>
    <property type="match status" value="1"/>
</dbReference>
<keyword evidence="2" id="KW-0813">Transport</keyword>
<feature type="domain" description="Cytochrome b561" evidence="8">
    <location>
        <begin position="1"/>
        <end position="137"/>
    </location>
</feature>
<dbReference type="CDD" id="cd08760">
    <property type="entry name" value="Cyt_b561_FRRS1_like"/>
    <property type="match status" value="1"/>
</dbReference>
<keyword evidence="4" id="KW-0249">Electron transport</keyword>
<keyword evidence="6 7" id="KW-0472">Membrane</keyword>
<comment type="subcellular location">
    <subcellularLocation>
        <location evidence="1">Membrane</location>
    </subcellularLocation>
</comment>
<sequence length="137" mass="15263">MSWGLLFPLGVIMARYLRVFKSDDPAWFYLHIACQCSGYVLSVAGWGLGPKLGSESKGITYYTHHDIGIALFCFATLQDSSQKKKVNYQIEKSNTKEKGKTDETFYIGAASFAVAFVAYFASRSSLVMNSFSLEKLV</sequence>
<keyword evidence="3 7" id="KW-0812">Transmembrane</keyword>
<evidence type="ECO:0000313" key="9">
    <source>
        <dbReference type="EMBL" id="CAD1832969.1"/>
    </source>
</evidence>
<evidence type="ECO:0000256" key="6">
    <source>
        <dbReference type="ARBA" id="ARBA00023136"/>
    </source>
</evidence>